<dbReference type="GO" id="GO:0005829">
    <property type="term" value="C:cytosol"/>
    <property type="evidence" value="ECO:0007669"/>
    <property type="project" value="TreeGrafter"/>
</dbReference>
<dbReference type="GO" id="GO:0008757">
    <property type="term" value="F:S-adenosylmethionine-dependent methyltransferase activity"/>
    <property type="evidence" value="ECO:0007669"/>
    <property type="project" value="UniProtKB-ARBA"/>
</dbReference>
<protein>
    <submittedName>
        <fullName evidence="1">Ribosomal protein lysine methyltransferase</fullName>
    </submittedName>
</protein>
<keyword evidence="1" id="KW-0489">Methyltransferase</keyword>
<dbReference type="EMBL" id="JAKLMC020000001">
    <property type="protein sequence ID" value="KAK5958573.1"/>
    <property type="molecule type" value="Genomic_DNA"/>
</dbReference>
<evidence type="ECO:0000313" key="1">
    <source>
        <dbReference type="EMBL" id="KAK5958573.1"/>
    </source>
</evidence>
<comment type="caution">
    <text evidence="1">The sequence shown here is derived from an EMBL/GenBank/DDBJ whole genome shotgun (WGS) entry which is preliminary data.</text>
</comment>
<evidence type="ECO:0000313" key="2">
    <source>
        <dbReference type="Proteomes" id="UP001316803"/>
    </source>
</evidence>
<dbReference type="GO" id="GO:0005840">
    <property type="term" value="C:ribosome"/>
    <property type="evidence" value="ECO:0007669"/>
    <property type="project" value="UniProtKB-KW"/>
</dbReference>
<keyword evidence="2" id="KW-1185">Reference proteome</keyword>
<dbReference type="PANTHER" id="PTHR14614:SF109">
    <property type="entry name" value="RIBOSOMAL LYSINE N-METHYLTRANSFERASE 5"/>
    <property type="match status" value="1"/>
</dbReference>
<sequence length="295" mass="32281">MTLQSFKSIEDKLNVIGHEIFDVDEGSFGARLPVYLHEFPQRNLGMINDRANTLELDIGGRRYDVRQSPGLLTSSNAEGTTGAALWKVSPLLAEWLTDQTNTLWSTGILHSSAVLVELGCGITGLIGLAMAKQVSKYVLTDQRSVLKLLQENVDVNTPLPSRSKAKGRASKVVSSSVDANSKAQVAEINWEQDDADALDEVLGQGEVIDMVIVCDCVFNDFLLQPLVTMCHKISARSSGRKTALLIAQQLRSDEVFSAFVDILVRSFRVWRLSDESLPPALKNGSGFAVHLAILR</sequence>
<name>A0AAN8F7U4_9EURO</name>
<dbReference type="InterPro" id="IPR019410">
    <property type="entry name" value="Methyltransf_16"/>
</dbReference>
<keyword evidence="1" id="KW-0689">Ribosomal protein</keyword>
<dbReference type="SUPFAM" id="SSF53335">
    <property type="entry name" value="S-adenosyl-L-methionine-dependent methyltransferases"/>
    <property type="match status" value="1"/>
</dbReference>
<reference evidence="1 2" key="1">
    <citation type="submission" date="2022-12" db="EMBL/GenBank/DDBJ databases">
        <title>Genomic features and morphological characterization of a novel Knufia sp. strain isolated from spacecraft assembly facility.</title>
        <authorList>
            <person name="Teixeira M."/>
            <person name="Chander A.M."/>
            <person name="Stajich J.E."/>
            <person name="Venkateswaran K."/>
        </authorList>
    </citation>
    <scope>NUCLEOTIDE SEQUENCE [LARGE SCALE GENOMIC DNA]</scope>
    <source>
        <strain evidence="1 2">FJI-L2-BK-P2</strain>
    </source>
</reference>
<dbReference type="Pfam" id="PF10294">
    <property type="entry name" value="Methyltransf_16"/>
    <property type="match status" value="1"/>
</dbReference>
<dbReference type="Gene3D" id="3.40.50.150">
    <property type="entry name" value="Vaccinia Virus protein VP39"/>
    <property type="match status" value="1"/>
</dbReference>
<dbReference type="Proteomes" id="UP001316803">
    <property type="component" value="Unassembled WGS sequence"/>
</dbReference>
<accession>A0AAN8F7U4</accession>
<organism evidence="1 2">
    <name type="scientific">Knufia fluminis</name>
    <dbReference type="NCBI Taxonomy" id="191047"/>
    <lineage>
        <taxon>Eukaryota</taxon>
        <taxon>Fungi</taxon>
        <taxon>Dikarya</taxon>
        <taxon>Ascomycota</taxon>
        <taxon>Pezizomycotina</taxon>
        <taxon>Eurotiomycetes</taxon>
        <taxon>Chaetothyriomycetidae</taxon>
        <taxon>Chaetothyriales</taxon>
        <taxon>Trichomeriaceae</taxon>
        <taxon>Knufia</taxon>
    </lineage>
</organism>
<keyword evidence="1" id="KW-0687">Ribonucleoprotein</keyword>
<dbReference type="GO" id="GO:0032259">
    <property type="term" value="P:methylation"/>
    <property type="evidence" value="ECO:0007669"/>
    <property type="project" value="UniProtKB-KW"/>
</dbReference>
<dbReference type="PANTHER" id="PTHR14614">
    <property type="entry name" value="HEPATOCELLULAR CARCINOMA-ASSOCIATED ANTIGEN"/>
    <property type="match status" value="1"/>
</dbReference>
<dbReference type="AlphaFoldDB" id="A0AAN8F7U4"/>
<keyword evidence="1" id="KW-0808">Transferase</keyword>
<gene>
    <name evidence="1" type="primary">RKM5</name>
    <name evidence="1" type="ORF">OHC33_000416</name>
</gene>
<proteinExistence type="predicted"/>
<dbReference type="InterPro" id="IPR029063">
    <property type="entry name" value="SAM-dependent_MTases_sf"/>
</dbReference>
<dbReference type="GO" id="GO:0032991">
    <property type="term" value="C:protein-containing complex"/>
    <property type="evidence" value="ECO:0007669"/>
    <property type="project" value="TreeGrafter"/>
</dbReference>